<feature type="compositionally biased region" description="Basic and acidic residues" evidence="1">
    <location>
        <begin position="23"/>
        <end position="32"/>
    </location>
</feature>
<gene>
    <name evidence="2" type="ORF">Q4527_07560</name>
</gene>
<dbReference type="Proteomes" id="UP001170717">
    <property type="component" value="Unassembled WGS sequence"/>
</dbReference>
<dbReference type="AlphaFoldDB" id="A0AAW7Z2G8"/>
<proteinExistence type="predicted"/>
<reference evidence="2" key="1">
    <citation type="submission" date="2023-07" db="EMBL/GenBank/DDBJ databases">
        <title>Genome content predicts the carbon catabolic preferences of heterotrophic bacteria.</title>
        <authorList>
            <person name="Gralka M."/>
        </authorList>
    </citation>
    <scope>NUCLEOTIDE SEQUENCE</scope>
    <source>
        <strain evidence="2">F2M12</strain>
    </source>
</reference>
<feature type="region of interest" description="Disordered" evidence="1">
    <location>
        <begin position="23"/>
        <end position="45"/>
    </location>
</feature>
<sequence length="45" mass="5381">MTKFDDRVKEIVAKHPNLTQEEAIKIVTDKNERKKKKRAERSDKK</sequence>
<evidence type="ECO:0000313" key="3">
    <source>
        <dbReference type="Proteomes" id="UP001170717"/>
    </source>
</evidence>
<name>A0AAW7Z2G8_9ALTE</name>
<evidence type="ECO:0000256" key="1">
    <source>
        <dbReference type="SAM" id="MobiDB-lite"/>
    </source>
</evidence>
<organism evidence="2 3">
    <name type="scientific">Alteromonas stellipolaris</name>
    <dbReference type="NCBI Taxonomy" id="233316"/>
    <lineage>
        <taxon>Bacteria</taxon>
        <taxon>Pseudomonadati</taxon>
        <taxon>Pseudomonadota</taxon>
        <taxon>Gammaproteobacteria</taxon>
        <taxon>Alteromonadales</taxon>
        <taxon>Alteromonadaceae</taxon>
        <taxon>Alteromonas/Salinimonas group</taxon>
        <taxon>Alteromonas</taxon>
    </lineage>
</organism>
<comment type="caution">
    <text evidence="2">The sequence shown here is derived from an EMBL/GenBank/DDBJ whole genome shotgun (WGS) entry which is preliminary data.</text>
</comment>
<dbReference type="EMBL" id="JAUOQI010000004">
    <property type="protein sequence ID" value="MDO6577245.1"/>
    <property type="molecule type" value="Genomic_DNA"/>
</dbReference>
<protein>
    <submittedName>
        <fullName evidence="2">Uncharacterized protein</fullName>
    </submittedName>
</protein>
<dbReference type="RefSeq" id="WP_167347523.1">
    <property type="nucleotide sequence ID" value="NZ_CANLMS010000007.1"/>
</dbReference>
<evidence type="ECO:0000313" key="2">
    <source>
        <dbReference type="EMBL" id="MDO6577245.1"/>
    </source>
</evidence>
<accession>A0AAW7Z2G8</accession>
<dbReference type="GeneID" id="83260235"/>